<keyword evidence="1" id="KW-0645">Protease</keyword>
<dbReference type="Pfam" id="PF04002">
    <property type="entry name" value="RadC"/>
    <property type="match status" value="1"/>
</dbReference>
<name>A0ABT0BFK0_9SPHN</name>
<keyword evidence="5" id="KW-0482">Metalloprotease</keyword>
<evidence type="ECO:0000256" key="4">
    <source>
        <dbReference type="ARBA" id="ARBA00022833"/>
    </source>
</evidence>
<comment type="caution">
    <text evidence="7">The sequence shown here is derived from an EMBL/GenBank/DDBJ whole genome shotgun (WGS) entry which is preliminary data.</text>
</comment>
<feature type="domain" description="MPN" evidence="6">
    <location>
        <begin position="1"/>
        <end position="87"/>
    </location>
</feature>
<dbReference type="InterPro" id="IPR025657">
    <property type="entry name" value="RadC_JAB"/>
</dbReference>
<evidence type="ECO:0000259" key="6">
    <source>
        <dbReference type="PROSITE" id="PS50249"/>
    </source>
</evidence>
<dbReference type="EMBL" id="JALHLF010000062">
    <property type="protein sequence ID" value="MCJ2183829.1"/>
    <property type="molecule type" value="Genomic_DNA"/>
</dbReference>
<dbReference type="InterPro" id="IPR001405">
    <property type="entry name" value="UPF0758"/>
</dbReference>
<evidence type="ECO:0000256" key="3">
    <source>
        <dbReference type="ARBA" id="ARBA00022801"/>
    </source>
</evidence>
<dbReference type="InterPro" id="IPR020891">
    <property type="entry name" value="UPF0758_CS"/>
</dbReference>
<dbReference type="Proteomes" id="UP001162881">
    <property type="component" value="Unassembled WGS sequence"/>
</dbReference>
<dbReference type="PROSITE" id="PS50249">
    <property type="entry name" value="MPN"/>
    <property type="match status" value="1"/>
</dbReference>
<evidence type="ECO:0000313" key="7">
    <source>
        <dbReference type="EMBL" id="MCJ2183829.1"/>
    </source>
</evidence>
<evidence type="ECO:0000256" key="1">
    <source>
        <dbReference type="ARBA" id="ARBA00022670"/>
    </source>
</evidence>
<dbReference type="Gene3D" id="3.40.140.10">
    <property type="entry name" value="Cytidine Deaminase, domain 2"/>
    <property type="match status" value="1"/>
</dbReference>
<evidence type="ECO:0000313" key="8">
    <source>
        <dbReference type="Proteomes" id="UP001162881"/>
    </source>
</evidence>
<dbReference type="InterPro" id="IPR037518">
    <property type="entry name" value="MPN"/>
</dbReference>
<keyword evidence="3" id="KW-0378">Hydrolase</keyword>
<proteinExistence type="predicted"/>
<keyword evidence="4" id="KW-0862">Zinc</keyword>
<keyword evidence="2" id="KW-0479">Metal-binding</keyword>
<sequence length="127" mass="13109">MGHLVLVGGASRIGGRYRMLIEPALRLGARVIVLAHNHPSGDPTPSGADIVMTRGLLALARVLDVELVDHLVVGGRRVCSMRADAVFAAPQAAGGASAGPAGIRVERASSADCARWRAQGGRRRAAA</sequence>
<dbReference type="SUPFAM" id="SSF102712">
    <property type="entry name" value="JAB1/MPN domain"/>
    <property type="match status" value="1"/>
</dbReference>
<gene>
    <name evidence="7" type="ORF">MTR62_14165</name>
</gene>
<accession>A0ABT0BFK0</accession>
<evidence type="ECO:0000256" key="5">
    <source>
        <dbReference type="ARBA" id="ARBA00023049"/>
    </source>
</evidence>
<reference evidence="7" key="1">
    <citation type="submission" date="2022-03" db="EMBL/GenBank/DDBJ databases">
        <title>Identification of a novel bacterium isolated from mangrove sediments.</title>
        <authorList>
            <person name="Pan X."/>
        </authorList>
    </citation>
    <scope>NUCLEOTIDE SEQUENCE</scope>
    <source>
        <strain evidence="7">B1949</strain>
    </source>
</reference>
<protein>
    <recommendedName>
        <fullName evidence="6">MPN domain-containing protein</fullName>
    </recommendedName>
</protein>
<keyword evidence="8" id="KW-1185">Reference proteome</keyword>
<dbReference type="PANTHER" id="PTHR30471">
    <property type="entry name" value="DNA REPAIR PROTEIN RADC"/>
    <property type="match status" value="1"/>
</dbReference>
<dbReference type="PROSITE" id="PS01302">
    <property type="entry name" value="UPF0758"/>
    <property type="match status" value="1"/>
</dbReference>
<evidence type="ECO:0000256" key="2">
    <source>
        <dbReference type="ARBA" id="ARBA00022723"/>
    </source>
</evidence>
<organism evidence="7 8">
    <name type="scientific">Novosphingobium organovorum</name>
    <dbReference type="NCBI Taxonomy" id="2930092"/>
    <lineage>
        <taxon>Bacteria</taxon>
        <taxon>Pseudomonadati</taxon>
        <taxon>Pseudomonadota</taxon>
        <taxon>Alphaproteobacteria</taxon>
        <taxon>Sphingomonadales</taxon>
        <taxon>Sphingomonadaceae</taxon>
        <taxon>Novosphingobium</taxon>
    </lineage>
</organism>
<dbReference type="PANTHER" id="PTHR30471:SF3">
    <property type="entry name" value="UPF0758 PROTEIN YEES-RELATED"/>
    <property type="match status" value="1"/>
</dbReference>